<evidence type="ECO:0000313" key="8">
    <source>
        <dbReference type="EMBL" id="KAJ3655942.1"/>
    </source>
</evidence>
<evidence type="ECO:0000256" key="2">
    <source>
        <dbReference type="ARBA" id="ARBA00016807"/>
    </source>
</evidence>
<name>A0AA38MGT0_9CUCU</name>
<comment type="caution">
    <text evidence="8">The sequence shown here is derived from an EMBL/GenBank/DDBJ whole genome shotgun (WGS) entry which is preliminary data.</text>
</comment>
<dbReference type="PANTHER" id="PTHR23098">
    <property type="entry name" value="AGAP001331-PA-RELATED"/>
    <property type="match status" value="1"/>
</dbReference>
<dbReference type="EMBL" id="JALNTZ010000004">
    <property type="protein sequence ID" value="KAJ3655942.1"/>
    <property type="molecule type" value="Genomic_DNA"/>
</dbReference>
<dbReference type="Pfam" id="PF13873">
    <property type="entry name" value="Myb_DNA-bind_5"/>
    <property type="match status" value="1"/>
</dbReference>
<keyword evidence="4" id="KW-0804">Transcription</keyword>
<proteinExistence type="predicted"/>
<dbReference type="AlphaFoldDB" id="A0AA38MGT0"/>
<keyword evidence="9" id="KW-1185">Reference proteome</keyword>
<dbReference type="Proteomes" id="UP001168821">
    <property type="component" value="Unassembled WGS sequence"/>
</dbReference>
<gene>
    <name evidence="8" type="ORF">Zmor_015049</name>
</gene>
<evidence type="ECO:0000313" key="9">
    <source>
        <dbReference type="Proteomes" id="UP001168821"/>
    </source>
</evidence>
<keyword evidence="3" id="KW-0805">Transcription regulation</keyword>
<comment type="function">
    <text evidence="5">Involved in transvection phenomena (= synapsis-dependent gene expression), where the synaptic pairing of chromosomes carrying genes with which zeste interacts influences the expression of these genes. Zeste binds to DNA and stimulates transcription from a nearby promoter.</text>
</comment>
<dbReference type="GO" id="GO:0005634">
    <property type="term" value="C:nucleus"/>
    <property type="evidence" value="ECO:0007669"/>
    <property type="project" value="TreeGrafter"/>
</dbReference>
<evidence type="ECO:0000256" key="6">
    <source>
        <dbReference type="SAM" id="MobiDB-lite"/>
    </source>
</evidence>
<evidence type="ECO:0000256" key="5">
    <source>
        <dbReference type="ARBA" id="ARBA00025466"/>
    </source>
</evidence>
<feature type="region of interest" description="Disordered" evidence="6">
    <location>
        <begin position="102"/>
        <end position="125"/>
    </location>
</feature>
<comment type="subunit">
    <text evidence="1">Self-associates forming complexes of several hundred monomers.</text>
</comment>
<protein>
    <recommendedName>
        <fullName evidence="2">Regulatory protein zeste</fullName>
    </recommendedName>
</protein>
<evidence type="ECO:0000256" key="1">
    <source>
        <dbReference type="ARBA" id="ARBA00011764"/>
    </source>
</evidence>
<feature type="domain" description="Myb/SANT-like DNA-binding" evidence="7">
    <location>
        <begin position="37"/>
        <end position="104"/>
    </location>
</feature>
<accession>A0AA38MGT0</accession>
<evidence type="ECO:0000259" key="7">
    <source>
        <dbReference type="Pfam" id="PF13873"/>
    </source>
</evidence>
<organism evidence="8 9">
    <name type="scientific">Zophobas morio</name>
    <dbReference type="NCBI Taxonomy" id="2755281"/>
    <lineage>
        <taxon>Eukaryota</taxon>
        <taxon>Metazoa</taxon>
        <taxon>Ecdysozoa</taxon>
        <taxon>Arthropoda</taxon>
        <taxon>Hexapoda</taxon>
        <taxon>Insecta</taxon>
        <taxon>Pterygota</taxon>
        <taxon>Neoptera</taxon>
        <taxon>Endopterygota</taxon>
        <taxon>Coleoptera</taxon>
        <taxon>Polyphaga</taxon>
        <taxon>Cucujiformia</taxon>
        <taxon>Tenebrionidae</taxon>
        <taxon>Zophobas</taxon>
    </lineage>
</organism>
<dbReference type="PANTHER" id="PTHR23098:SF16">
    <property type="entry name" value="REGULATORY PROTEIN ZESTE"/>
    <property type="match status" value="1"/>
</dbReference>
<evidence type="ECO:0000256" key="3">
    <source>
        <dbReference type="ARBA" id="ARBA00023015"/>
    </source>
</evidence>
<sequence>MFLHKLNKTQQEKNRLELATRLQANSGSGWRNDEKYKEEELLLLEEIYKYRGILENKTTNNVTASEKNEKWNEVFKAFNSKNNQHRSLDQLKSKFDNLKTKTRKWAATQKSHPKKTGGGPPLDSPKDPVLEAVLAIVNIKTVVGLSSIGDDDFVPDSIADVHLEEVHDGISLPMTYELDILNGINAQIDPFIRHSTRPRQTIHLELHSGRIQKARDEDFEQLGLDEKARACLFFDG</sequence>
<evidence type="ECO:0000256" key="4">
    <source>
        <dbReference type="ARBA" id="ARBA00023163"/>
    </source>
</evidence>
<dbReference type="InterPro" id="IPR028002">
    <property type="entry name" value="Myb_DNA-bind_5"/>
</dbReference>
<reference evidence="8" key="1">
    <citation type="journal article" date="2023" name="G3 (Bethesda)">
        <title>Whole genome assemblies of Zophobas morio and Tenebrio molitor.</title>
        <authorList>
            <person name="Kaur S."/>
            <person name="Stinson S.A."/>
            <person name="diCenzo G.C."/>
        </authorList>
    </citation>
    <scope>NUCLEOTIDE SEQUENCE</scope>
    <source>
        <strain evidence="8">QUZm001</strain>
    </source>
</reference>